<comment type="similarity">
    <text evidence="3">Belongs to the HARBI1 family.</text>
</comment>
<evidence type="ECO:0000256" key="6">
    <source>
        <dbReference type="ARBA" id="ARBA00022801"/>
    </source>
</evidence>
<gene>
    <name evidence="9" type="ORF">ACAOBT_LOCUS23606</name>
</gene>
<sequence>MNKQVRQKSRAVLKKCLVQAADVLLNEIEEVIEEETSKQKRIWVRDWIKRRDKLGASANLLRELALEDPEEYRMCLRMTPDSFETLLNLIKPHIQKMDTFMRDAIPARVKLEITLNFLATGNSYRSLQHLFRVSKPAISNFIPAVCEAMNEALHEYFKMPTTEEEWKIIANGFEEHWNFPGCCGALDGKHILILCPGNSGSQFFNYKGSYSVVLMALLDHNYCFTYVCIGSQGSQSDGGIFQKCALGNLLQNGLLPAGYSIVGDDAFPLRHYLMKPYNNYRRPLSIPEKIFNYRLSRARRIVENSFGILVSRFRIFDKNINCKLETVNKIVLAACALHNFLRKTSPATYLPRGSVDEEDIITGSINPGQWRAEITELRRMERYHERRATNLANQIRNNLKNYFTNEGAVSWQYKNIY</sequence>
<evidence type="ECO:0000259" key="8">
    <source>
        <dbReference type="Pfam" id="PF13359"/>
    </source>
</evidence>
<dbReference type="InterPro" id="IPR045249">
    <property type="entry name" value="HARBI1-like"/>
</dbReference>
<comment type="caution">
    <text evidence="9">The sequence shown here is derived from an EMBL/GenBank/DDBJ whole genome shotgun (WGS) entry which is preliminary data.</text>
</comment>
<evidence type="ECO:0000256" key="3">
    <source>
        <dbReference type="ARBA" id="ARBA00006958"/>
    </source>
</evidence>
<dbReference type="GO" id="GO:0005634">
    <property type="term" value="C:nucleus"/>
    <property type="evidence" value="ECO:0007669"/>
    <property type="project" value="UniProtKB-SubCell"/>
</dbReference>
<dbReference type="GO" id="GO:0016787">
    <property type="term" value="F:hydrolase activity"/>
    <property type="evidence" value="ECO:0007669"/>
    <property type="project" value="UniProtKB-KW"/>
</dbReference>
<evidence type="ECO:0000256" key="5">
    <source>
        <dbReference type="ARBA" id="ARBA00022723"/>
    </source>
</evidence>
<organism evidence="9 10">
    <name type="scientific">Acanthoscelides obtectus</name>
    <name type="common">Bean weevil</name>
    <name type="synonym">Bruchus obtectus</name>
    <dbReference type="NCBI Taxonomy" id="200917"/>
    <lineage>
        <taxon>Eukaryota</taxon>
        <taxon>Metazoa</taxon>
        <taxon>Ecdysozoa</taxon>
        <taxon>Arthropoda</taxon>
        <taxon>Hexapoda</taxon>
        <taxon>Insecta</taxon>
        <taxon>Pterygota</taxon>
        <taxon>Neoptera</taxon>
        <taxon>Endopterygota</taxon>
        <taxon>Coleoptera</taxon>
        <taxon>Polyphaga</taxon>
        <taxon>Cucujiformia</taxon>
        <taxon>Chrysomeloidea</taxon>
        <taxon>Chrysomelidae</taxon>
        <taxon>Bruchinae</taxon>
        <taxon>Bruchini</taxon>
        <taxon>Acanthoscelides</taxon>
    </lineage>
</organism>
<evidence type="ECO:0000256" key="1">
    <source>
        <dbReference type="ARBA" id="ARBA00001968"/>
    </source>
</evidence>
<feature type="domain" description="DDE Tnp4" evidence="8">
    <location>
        <begin position="186"/>
        <end position="339"/>
    </location>
</feature>
<evidence type="ECO:0000313" key="9">
    <source>
        <dbReference type="EMBL" id="CAH1997212.1"/>
    </source>
</evidence>
<evidence type="ECO:0000256" key="2">
    <source>
        <dbReference type="ARBA" id="ARBA00004123"/>
    </source>
</evidence>
<protein>
    <recommendedName>
        <fullName evidence="8">DDE Tnp4 domain-containing protein</fullName>
    </recommendedName>
</protein>
<keyword evidence="5" id="KW-0479">Metal-binding</keyword>
<evidence type="ECO:0000256" key="4">
    <source>
        <dbReference type="ARBA" id="ARBA00022722"/>
    </source>
</evidence>
<comment type="subcellular location">
    <subcellularLocation>
        <location evidence="2">Nucleus</location>
    </subcellularLocation>
</comment>
<dbReference type="OrthoDB" id="10051449at2759"/>
<keyword evidence="7" id="KW-0539">Nucleus</keyword>
<dbReference type="GO" id="GO:0046872">
    <property type="term" value="F:metal ion binding"/>
    <property type="evidence" value="ECO:0007669"/>
    <property type="project" value="UniProtKB-KW"/>
</dbReference>
<keyword evidence="6" id="KW-0378">Hydrolase</keyword>
<accession>A0A9P0PTE9</accession>
<keyword evidence="4" id="KW-0540">Nuclease</keyword>
<dbReference type="InterPro" id="IPR027806">
    <property type="entry name" value="HARBI1_dom"/>
</dbReference>
<evidence type="ECO:0000313" key="10">
    <source>
        <dbReference type="Proteomes" id="UP001152888"/>
    </source>
</evidence>
<keyword evidence="10" id="KW-1185">Reference proteome</keyword>
<evidence type="ECO:0000256" key="7">
    <source>
        <dbReference type="ARBA" id="ARBA00023242"/>
    </source>
</evidence>
<dbReference type="EMBL" id="CAKOFQ010007280">
    <property type="protein sequence ID" value="CAH1997212.1"/>
    <property type="molecule type" value="Genomic_DNA"/>
</dbReference>
<dbReference type="PANTHER" id="PTHR22930">
    <property type="match status" value="1"/>
</dbReference>
<reference evidence="9" key="1">
    <citation type="submission" date="2022-03" db="EMBL/GenBank/DDBJ databases">
        <authorList>
            <person name="Sayadi A."/>
        </authorList>
    </citation>
    <scope>NUCLEOTIDE SEQUENCE</scope>
</reference>
<dbReference type="Pfam" id="PF13359">
    <property type="entry name" value="DDE_Tnp_4"/>
    <property type="match status" value="1"/>
</dbReference>
<comment type="cofactor">
    <cofactor evidence="1">
        <name>a divalent metal cation</name>
        <dbReference type="ChEBI" id="CHEBI:60240"/>
    </cofactor>
</comment>
<dbReference type="PANTHER" id="PTHR22930:SF269">
    <property type="entry name" value="NUCLEASE HARBI1-LIKE PROTEIN"/>
    <property type="match status" value="1"/>
</dbReference>
<proteinExistence type="inferred from homology"/>
<name>A0A9P0PTE9_ACAOB</name>
<dbReference type="Proteomes" id="UP001152888">
    <property type="component" value="Unassembled WGS sequence"/>
</dbReference>
<dbReference type="AlphaFoldDB" id="A0A9P0PTE9"/>
<dbReference type="GO" id="GO:0004518">
    <property type="term" value="F:nuclease activity"/>
    <property type="evidence" value="ECO:0007669"/>
    <property type="project" value="UniProtKB-KW"/>
</dbReference>